<dbReference type="InterPro" id="IPR001128">
    <property type="entry name" value="Cyt_P450"/>
</dbReference>
<dbReference type="OrthoDB" id="5241086at2"/>
<dbReference type="FunFam" id="1.10.630.10:FF:000018">
    <property type="entry name" value="Cytochrome P450 monooxygenase"/>
    <property type="match status" value="1"/>
</dbReference>
<name>A0A6C7E9A1_ILUCY</name>
<dbReference type="EMBL" id="AP012057">
    <property type="protein sequence ID" value="BAN02970.1"/>
    <property type="molecule type" value="Genomic_DNA"/>
</dbReference>
<dbReference type="RefSeq" id="WP_015442217.1">
    <property type="nucleotide sequence ID" value="NC_020520.1"/>
</dbReference>
<keyword evidence="2" id="KW-0349">Heme</keyword>
<reference evidence="7 8" key="1">
    <citation type="journal article" date="2013" name="Int. J. Syst. Evol. Microbiol.">
        <title>Ilumatobacter nonamiense sp. nov. and Ilumatobacter coccineum sp. nov., isolated from seashore sand.</title>
        <authorList>
            <person name="Matsumoto A."/>
            <person name="Kasai H."/>
            <person name="Matsuo Y."/>
            <person name="Shizuri Y."/>
            <person name="Ichikawa N."/>
            <person name="Fujita N."/>
            <person name="Omura S."/>
            <person name="Takahashi Y."/>
        </authorList>
    </citation>
    <scope>NUCLEOTIDE SEQUENCE [LARGE SCALE GENOMIC DNA]</scope>
    <source>
        <strain evidence="8">NBRC 103263 / KCTC 29153 / YM16-304</strain>
    </source>
</reference>
<dbReference type="KEGG" id="aym:YM304_26560"/>
<evidence type="ECO:0000256" key="1">
    <source>
        <dbReference type="ARBA" id="ARBA00010617"/>
    </source>
</evidence>
<dbReference type="PANTHER" id="PTHR46696">
    <property type="entry name" value="P450, PUTATIVE (EUROFUNG)-RELATED"/>
    <property type="match status" value="1"/>
</dbReference>
<evidence type="ECO:0000313" key="7">
    <source>
        <dbReference type="EMBL" id="BAN02970.1"/>
    </source>
</evidence>
<keyword evidence="6" id="KW-0503">Monooxygenase</keyword>
<sequence>MPEYRTVLDAHLGDNEFWMKSLDERDEAFAAMRHESKHGDGMCFHEEISTIEGGVTGPGFWSAVTYDDIKEVNRKADVFSSASGITLGEQPPETLEFFGSMIVMDNPRHAKFRMLVQKGFTPKTVAAIEESVRVRAKSLVEAAKEKAATGAPIDFVESFAAPLPLQIICDMLGVPPEDEQQIFDWTNIILGAGDPDFTLDLDGLILGAAGMFDYAQQLGESRLSKPTDDIASILMHAEVDGQRLTPEEFGSFFILLAVAGNETTRNAISWGMHQLTHNPDQRELLRNNFDEMSLTAADEIVRWASPVIHMRRVANHDVEIGNTAIAAGEKVVMWYWSGNRDEAVYPDGHRFDITRPNTKDMEGYGAGGPHFCLGANLARREIQVMYDEIFRQLPDLEITGEPDRLVSGFINGIKRMPCEFSV</sequence>
<dbReference type="InterPro" id="IPR002397">
    <property type="entry name" value="Cyt_P450_B"/>
</dbReference>
<dbReference type="GO" id="GO:0006707">
    <property type="term" value="P:cholesterol catabolic process"/>
    <property type="evidence" value="ECO:0007669"/>
    <property type="project" value="TreeGrafter"/>
</dbReference>
<accession>A0A6C7E9A1</accession>
<protein>
    <submittedName>
        <fullName evidence="7">Cytochrome P450</fullName>
    </submittedName>
</protein>
<dbReference type="Pfam" id="PF00067">
    <property type="entry name" value="p450"/>
    <property type="match status" value="1"/>
</dbReference>
<evidence type="ECO:0000256" key="3">
    <source>
        <dbReference type="ARBA" id="ARBA00022723"/>
    </source>
</evidence>
<dbReference type="PRINTS" id="PR00359">
    <property type="entry name" value="BP450"/>
</dbReference>
<comment type="similarity">
    <text evidence="1">Belongs to the cytochrome P450 family.</text>
</comment>
<evidence type="ECO:0000256" key="5">
    <source>
        <dbReference type="ARBA" id="ARBA00023004"/>
    </source>
</evidence>
<keyword evidence="5" id="KW-0408">Iron</keyword>
<dbReference type="GO" id="GO:0036199">
    <property type="term" value="F:cholest-4-en-3-one 26-monooxygenase activity"/>
    <property type="evidence" value="ECO:0007669"/>
    <property type="project" value="TreeGrafter"/>
</dbReference>
<dbReference type="GO" id="GO:0020037">
    <property type="term" value="F:heme binding"/>
    <property type="evidence" value="ECO:0007669"/>
    <property type="project" value="InterPro"/>
</dbReference>
<gene>
    <name evidence="7" type="ORF">YM304_26560</name>
</gene>
<keyword evidence="3" id="KW-0479">Metal-binding</keyword>
<keyword evidence="4" id="KW-0560">Oxidoreductase</keyword>
<dbReference type="GO" id="GO:0005506">
    <property type="term" value="F:iron ion binding"/>
    <property type="evidence" value="ECO:0007669"/>
    <property type="project" value="InterPro"/>
</dbReference>
<dbReference type="GO" id="GO:0008395">
    <property type="term" value="F:steroid hydroxylase activity"/>
    <property type="evidence" value="ECO:0007669"/>
    <property type="project" value="TreeGrafter"/>
</dbReference>
<dbReference type="SUPFAM" id="SSF48264">
    <property type="entry name" value="Cytochrome P450"/>
    <property type="match status" value="1"/>
</dbReference>
<evidence type="ECO:0000313" key="8">
    <source>
        <dbReference type="Proteomes" id="UP000011863"/>
    </source>
</evidence>
<dbReference type="CDD" id="cd11033">
    <property type="entry name" value="CYP142-like"/>
    <property type="match status" value="1"/>
</dbReference>
<keyword evidence="8" id="KW-1185">Reference proteome</keyword>
<dbReference type="Proteomes" id="UP000011863">
    <property type="component" value="Chromosome"/>
</dbReference>
<dbReference type="AlphaFoldDB" id="A0A6C7E9A1"/>
<proteinExistence type="inferred from homology"/>
<dbReference type="Gene3D" id="1.10.630.10">
    <property type="entry name" value="Cytochrome P450"/>
    <property type="match status" value="1"/>
</dbReference>
<evidence type="ECO:0000256" key="6">
    <source>
        <dbReference type="ARBA" id="ARBA00023033"/>
    </source>
</evidence>
<dbReference type="InterPro" id="IPR036396">
    <property type="entry name" value="Cyt_P450_sf"/>
</dbReference>
<organism evidence="7 8">
    <name type="scientific">Ilumatobacter coccineus (strain NBRC 103263 / KCTC 29153 / YM16-304)</name>
    <dbReference type="NCBI Taxonomy" id="1313172"/>
    <lineage>
        <taxon>Bacteria</taxon>
        <taxon>Bacillati</taxon>
        <taxon>Actinomycetota</taxon>
        <taxon>Acidimicrobiia</taxon>
        <taxon>Acidimicrobiales</taxon>
        <taxon>Ilumatobacteraceae</taxon>
        <taxon>Ilumatobacter</taxon>
    </lineage>
</organism>
<evidence type="ECO:0000256" key="2">
    <source>
        <dbReference type="ARBA" id="ARBA00022617"/>
    </source>
</evidence>
<dbReference type="PANTHER" id="PTHR46696:SF4">
    <property type="entry name" value="BIOTIN BIOSYNTHESIS CYTOCHROME P450"/>
    <property type="match status" value="1"/>
</dbReference>
<evidence type="ECO:0000256" key="4">
    <source>
        <dbReference type="ARBA" id="ARBA00023002"/>
    </source>
</evidence>